<reference evidence="1" key="1">
    <citation type="submission" date="2018-05" db="EMBL/GenBank/DDBJ databases">
        <authorList>
            <person name="Lanie J.A."/>
            <person name="Ng W.-L."/>
            <person name="Kazmierczak K.M."/>
            <person name="Andrzejewski T.M."/>
            <person name="Davidsen T.M."/>
            <person name="Wayne K.J."/>
            <person name="Tettelin H."/>
            <person name="Glass J.I."/>
            <person name="Rusch D."/>
            <person name="Podicherti R."/>
            <person name="Tsui H.-C.T."/>
            <person name="Winkler M.E."/>
        </authorList>
    </citation>
    <scope>NUCLEOTIDE SEQUENCE</scope>
</reference>
<organism evidence="1">
    <name type="scientific">marine metagenome</name>
    <dbReference type="NCBI Taxonomy" id="408172"/>
    <lineage>
        <taxon>unclassified sequences</taxon>
        <taxon>metagenomes</taxon>
        <taxon>ecological metagenomes</taxon>
    </lineage>
</organism>
<protein>
    <submittedName>
        <fullName evidence="1">Uncharacterized protein</fullName>
    </submittedName>
</protein>
<proteinExistence type="predicted"/>
<dbReference type="EMBL" id="UINC01131185">
    <property type="protein sequence ID" value="SVD12738.1"/>
    <property type="molecule type" value="Genomic_DNA"/>
</dbReference>
<dbReference type="AlphaFoldDB" id="A0A382SU69"/>
<evidence type="ECO:0000313" key="1">
    <source>
        <dbReference type="EMBL" id="SVD12738.1"/>
    </source>
</evidence>
<name>A0A382SU69_9ZZZZ</name>
<sequence length="193" mass="20836">HLKNIEDISVSKLKKEHLENLDPDAAEGLSGGHIKNLDPDAVKGFNRKHMKRISQEALSGINVEQVKNLNQGSRDGLKDSVSSFESFDISVKKELVDDSVRLLGGVGSFADVLKKREQSNSIDSTQGVDSGWDSGALDRVKNALVDKGSTDSDSPEIRGVFGGDTSKTNVLEKGATSRIKAKFGKLKIFKAAK</sequence>
<feature type="non-terminal residue" evidence="1">
    <location>
        <position position="1"/>
    </location>
</feature>
<gene>
    <name evidence="1" type="ORF">METZ01_LOCUS365592</name>
</gene>
<accession>A0A382SU69</accession>